<organism evidence="2 3">
    <name type="scientific">Dyadobacter frigoris</name>
    <dbReference type="NCBI Taxonomy" id="2576211"/>
    <lineage>
        <taxon>Bacteria</taxon>
        <taxon>Pseudomonadati</taxon>
        <taxon>Bacteroidota</taxon>
        <taxon>Cytophagia</taxon>
        <taxon>Cytophagales</taxon>
        <taxon>Spirosomataceae</taxon>
        <taxon>Dyadobacter</taxon>
    </lineage>
</organism>
<feature type="transmembrane region" description="Helical" evidence="1">
    <location>
        <begin position="12"/>
        <end position="29"/>
    </location>
</feature>
<feature type="transmembrane region" description="Helical" evidence="1">
    <location>
        <begin position="209"/>
        <end position="230"/>
    </location>
</feature>
<keyword evidence="1" id="KW-0472">Membrane</keyword>
<feature type="transmembrane region" description="Helical" evidence="1">
    <location>
        <begin position="89"/>
        <end position="114"/>
    </location>
</feature>
<dbReference type="RefSeq" id="WP_137339559.1">
    <property type="nucleotide sequence ID" value="NZ_BSQH01000010.1"/>
</dbReference>
<accession>A0A4U6D662</accession>
<sequence length="317" mass="37006">MSETKKNPLTSIIIAVITAFYLVSFYYLSTITSNYLIVYPSFTQIHEHYDAYMGVFNASSRILMIYSSVGLLSISVLLLWFRPDSFPRIAIWITIILSAVSVCATLFFILPMQLSLWIKGFDAEVYRRLVQVSFYFQIIPSSLQILIAFWLLNRFLSDIKFVSRWIFILLFTITCWTTNYNPLIEYSLYTPVGAKDWLSFRAAIVSPKFIIFLFVAFMPMLLTIPMFWLRPKSIPKLFVVVYGLAIFWIFFISFSYIAVDLQGYLTHNYSRPKIEELINSDFQFRGLPAMLLTLMASWMFVKIGQQKILEEELKSEN</sequence>
<dbReference type="EMBL" id="SZVO01000003">
    <property type="protein sequence ID" value="TKT92832.1"/>
    <property type="molecule type" value="Genomic_DNA"/>
</dbReference>
<keyword evidence="3" id="KW-1185">Reference proteome</keyword>
<dbReference type="Proteomes" id="UP000304900">
    <property type="component" value="Unassembled WGS sequence"/>
</dbReference>
<evidence type="ECO:0000313" key="3">
    <source>
        <dbReference type="Proteomes" id="UP000304900"/>
    </source>
</evidence>
<gene>
    <name evidence="2" type="ORF">FDK13_08545</name>
</gene>
<comment type="caution">
    <text evidence="2">The sequence shown here is derived from an EMBL/GenBank/DDBJ whole genome shotgun (WGS) entry which is preliminary data.</text>
</comment>
<feature type="transmembrane region" description="Helical" evidence="1">
    <location>
        <begin position="165"/>
        <end position="189"/>
    </location>
</feature>
<protein>
    <submittedName>
        <fullName evidence="2">Uncharacterized protein</fullName>
    </submittedName>
</protein>
<name>A0A4U6D662_9BACT</name>
<dbReference type="OrthoDB" id="931231at2"/>
<evidence type="ECO:0000313" key="2">
    <source>
        <dbReference type="EMBL" id="TKT92832.1"/>
    </source>
</evidence>
<proteinExistence type="predicted"/>
<feature type="transmembrane region" description="Helical" evidence="1">
    <location>
        <begin position="282"/>
        <end position="301"/>
    </location>
</feature>
<evidence type="ECO:0000256" key="1">
    <source>
        <dbReference type="SAM" id="Phobius"/>
    </source>
</evidence>
<keyword evidence="1" id="KW-0812">Transmembrane</keyword>
<feature type="transmembrane region" description="Helical" evidence="1">
    <location>
        <begin position="134"/>
        <end position="153"/>
    </location>
</feature>
<feature type="transmembrane region" description="Helical" evidence="1">
    <location>
        <begin position="237"/>
        <end position="259"/>
    </location>
</feature>
<dbReference type="AlphaFoldDB" id="A0A4U6D662"/>
<feature type="transmembrane region" description="Helical" evidence="1">
    <location>
        <begin position="62"/>
        <end position="82"/>
    </location>
</feature>
<reference evidence="2 3" key="1">
    <citation type="submission" date="2019-05" db="EMBL/GenBank/DDBJ databases">
        <title>Dyadobacter AR-3-8 sp. nov., isolated from arctic soil.</title>
        <authorList>
            <person name="Chaudhary D.K."/>
        </authorList>
    </citation>
    <scope>NUCLEOTIDE SEQUENCE [LARGE SCALE GENOMIC DNA]</scope>
    <source>
        <strain evidence="2 3">AR-3-8</strain>
    </source>
</reference>
<keyword evidence="1" id="KW-1133">Transmembrane helix</keyword>